<dbReference type="PANTHER" id="PTHR46568:SF1">
    <property type="entry name" value="ALKYLDIHYDROXYACETONEPHOSPHATE SYNTHASE, PEROXISOMAL"/>
    <property type="match status" value="1"/>
</dbReference>
<dbReference type="InterPro" id="IPR036318">
    <property type="entry name" value="FAD-bd_PCMH-like_sf"/>
</dbReference>
<dbReference type="InterPro" id="IPR016166">
    <property type="entry name" value="FAD-bd_PCMH"/>
</dbReference>
<dbReference type="InterPro" id="IPR016171">
    <property type="entry name" value="Vanillyl_alc_oxidase_C-sub2"/>
</dbReference>
<dbReference type="InterPro" id="IPR025650">
    <property type="entry name" value="Alkyl-DHAP_Synthase"/>
</dbReference>
<dbReference type="InterPro" id="IPR004113">
    <property type="entry name" value="FAD-bd_oxidored_4_C"/>
</dbReference>
<proteinExistence type="inferred from homology"/>
<dbReference type="PANTHER" id="PTHR46568">
    <property type="entry name" value="ALKYLDIHYDROXYACETONEPHOSPHATE SYNTHASE, PEROXISOMAL"/>
    <property type="match status" value="1"/>
</dbReference>
<dbReference type="SUPFAM" id="SSF56176">
    <property type="entry name" value="FAD-binding/transporter-associated domain-like"/>
    <property type="match status" value="1"/>
</dbReference>
<evidence type="ECO:0000256" key="3">
    <source>
        <dbReference type="ARBA" id="ARBA00022827"/>
    </source>
</evidence>
<evidence type="ECO:0000256" key="1">
    <source>
        <dbReference type="ARBA" id="ARBA00008000"/>
    </source>
</evidence>
<name>A0ABV4S8R1_9ACTN</name>
<evidence type="ECO:0000259" key="4">
    <source>
        <dbReference type="PROSITE" id="PS51387"/>
    </source>
</evidence>
<comment type="similarity">
    <text evidence="1">Belongs to the FAD-binding oxidoreductase/transferase type 4 family.</text>
</comment>
<dbReference type="SUPFAM" id="SSF55103">
    <property type="entry name" value="FAD-linked oxidases, C-terminal domain"/>
    <property type="match status" value="1"/>
</dbReference>
<dbReference type="Pfam" id="PF01565">
    <property type="entry name" value="FAD_binding_4"/>
    <property type="match status" value="1"/>
</dbReference>
<keyword evidence="2" id="KW-0285">Flavoprotein</keyword>
<gene>
    <name evidence="5" type="ORF">ACEG43_00610</name>
</gene>
<dbReference type="Gene3D" id="3.30.465.10">
    <property type="match status" value="1"/>
</dbReference>
<evidence type="ECO:0000313" key="6">
    <source>
        <dbReference type="Proteomes" id="UP001571476"/>
    </source>
</evidence>
<dbReference type="Pfam" id="PF02913">
    <property type="entry name" value="FAD-oxidase_C"/>
    <property type="match status" value="1"/>
</dbReference>
<protein>
    <submittedName>
        <fullName evidence="5">FAD-binding oxidoreductase</fullName>
    </submittedName>
</protein>
<dbReference type="InterPro" id="IPR016164">
    <property type="entry name" value="FAD-linked_Oxase-like_C"/>
</dbReference>
<dbReference type="InterPro" id="IPR006094">
    <property type="entry name" value="Oxid_FAD_bind_N"/>
</dbReference>
<organism evidence="5 6">
    <name type="scientific">Streptomyces aureus</name>
    <dbReference type="NCBI Taxonomy" id="193461"/>
    <lineage>
        <taxon>Bacteria</taxon>
        <taxon>Bacillati</taxon>
        <taxon>Actinomycetota</taxon>
        <taxon>Actinomycetes</taxon>
        <taxon>Kitasatosporales</taxon>
        <taxon>Streptomycetaceae</taxon>
        <taxon>Streptomyces</taxon>
    </lineage>
</organism>
<evidence type="ECO:0000313" key="5">
    <source>
        <dbReference type="EMBL" id="MFA3834693.1"/>
    </source>
</evidence>
<comment type="caution">
    <text evidence="5">The sequence shown here is derived from an EMBL/GenBank/DDBJ whole genome shotgun (WGS) entry which is preliminary data.</text>
</comment>
<reference evidence="5 6" key="1">
    <citation type="submission" date="2024-08" db="EMBL/GenBank/DDBJ databases">
        <title>Genome sequence of Streptomyces aureus CACIA-1.46HGO.</title>
        <authorList>
            <person name="Evangelista-Martinez Z."/>
        </authorList>
    </citation>
    <scope>NUCLEOTIDE SEQUENCE [LARGE SCALE GENOMIC DNA]</scope>
    <source>
        <strain evidence="5 6">CACIA-1.46HGO</strain>
    </source>
</reference>
<dbReference type="Gene3D" id="3.30.300.330">
    <property type="match status" value="1"/>
</dbReference>
<dbReference type="EMBL" id="JBGOSP010000001">
    <property type="protein sequence ID" value="MFA3834693.1"/>
    <property type="molecule type" value="Genomic_DNA"/>
</dbReference>
<feature type="domain" description="FAD-binding PCMH-type" evidence="4">
    <location>
        <begin position="52"/>
        <end position="231"/>
    </location>
</feature>
<sequence>MVQSASKLNREEIVDRLTSLVGAGAVVTDEQQLREASVDRFKKYQAVHGIYDAPPPAAIVNATSVDDVSKVLAFADENRINIVARTGRTGTEGGLETAVTDTIVLDGSGLDEIIKIDEENMQVTAGCGVQLQVLEDTLRAKGYTTGHSPQSKPLAQMGGLVSTRSIGQFSTLYGAIEDMVVGLEAVFPDGTVSRIKNVPRRATGPDIRHIVIGNEGALCYITEVTVKIFKYQPENNEFHGFLVDDMGTGTAIIREVVVGGFKPSVVRVYSPEDAGQHFSHFSKGKCVVVFVAEGPKGIVRATSEEIERVAGRHAHEKVDPKLIEAWFDNLNWGPDKIEGEKEVMRAKAELGYTTEVSCDWSKVTELYGAVMNRIRTEYPHADDLTLLGAHSSHSYQTGTNLYFVYDYKIDCEPEEEIHKYHVPLNAIIVEEALRVGGSMVHHHGVGKYRTAWTKQEHGSAYHMLAKLKEAFDPNGIMNKGTIFPLDA</sequence>
<dbReference type="PROSITE" id="PS51387">
    <property type="entry name" value="FAD_PCMH"/>
    <property type="match status" value="1"/>
</dbReference>
<dbReference type="RefSeq" id="WP_372560821.1">
    <property type="nucleotide sequence ID" value="NZ_JBGOSP010000001.1"/>
</dbReference>
<dbReference type="InterPro" id="IPR016169">
    <property type="entry name" value="FAD-bd_PCMH_sub2"/>
</dbReference>
<keyword evidence="6" id="KW-1185">Reference proteome</keyword>
<keyword evidence="3" id="KW-0274">FAD</keyword>
<accession>A0ABV4S8R1</accession>
<dbReference type="Gene3D" id="1.10.45.10">
    <property type="entry name" value="Vanillyl-alcohol Oxidase, Chain A, domain 4"/>
    <property type="match status" value="1"/>
</dbReference>
<evidence type="ECO:0000256" key="2">
    <source>
        <dbReference type="ARBA" id="ARBA00022630"/>
    </source>
</evidence>
<dbReference type="Proteomes" id="UP001571476">
    <property type="component" value="Unassembled WGS sequence"/>
</dbReference>